<feature type="non-terminal residue" evidence="2">
    <location>
        <position position="162"/>
    </location>
</feature>
<feature type="domain" description="Carbohydrate kinase PfkB" evidence="1">
    <location>
        <begin position="19"/>
        <end position="133"/>
    </location>
</feature>
<protein>
    <recommendedName>
        <fullName evidence="1">Carbohydrate kinase PfkB domain-containing protein</fullName>
    </recommendedName>
</protein>
<gene>
    <name evidence="2" type="ORF">GYA55_03540</name>
</gene>
<dbReference type="GO" id="GO:0005829">
    <property type="term" value="C:cytosol"/>
    <property type="evidence" value="ECO:0007669"/>
    <property type="project" value="TreeGrafter"/>
</dbReference>
<proteinExistence type="predicted"/>
<name>A0A7X9IJM7_9DELT</name>
<reference evidence="2 3" key="1">
    <citation type="journal article" date="2020" name="Biotechnol. Biofuels">
        <title>New insights from the biogas microbiome by comprehensive genome-resolved metagenomics of nearly 1600 species originating from multiple anaerobic digesters.</title>
        <authorList>
            <person name="Campanaro S."/>
            <person name="Treu L."/>
            <person name="Rodriguez-R L.M."/>
            <person name="Kovalovszki A."/>
            <person name="Ziels R.M."/>
            <person name="Maus I."/>
            <person name="Zhu X."/>
            <person name="Kougias P.G."/>
            <person name="Basile A."/>
            <person name="Luo G."/>
            <person name="Schluter A."/>
            <person name="Konstantinidis K.T."/>
            <person name="Angelidaki I."/>
        </authorList>
    </citation>
    <scope>NUCLEOTIDE SEQUENCE [LARGE SCALE GENOMIC DNA]</scope>
    <source>
        <strain evidence="2">AS27yjCOA_65</strain>
    </source>
</reference>
<dbReference type="Proteomes" id="UP000524246">
    <property type="component" value="Unassembled WGS sequence"/>
</dbReference>
<organism evidence="2 3">
    <name type="scientific">SAR324 cluster bacterium</name>
    <dbReference type="NCBI Taxonomy" id="2024889"/>
    <lineage>
        <taxon>Bacteria</taxon>
        <taxon>Deltaproteobacteria</taxon>
        <taxon>SAR324 cluster</taxon>
    </lineage>
</organism>
<comment type="caution">
    <text evidence="2">The sequence shown here is derived from an EMBL/GenBank/DDBJ whole genome shotgun (WGS) entry which is preliminary data.</text>
</comment>
<sequence length="162" mass="17632">MNSTKKEMLAILDKMKSIRVLVVGDIILDRYVWGRCERISAEAPVPVVEVKKIEDRLGGAGNVVNNLNSLGVPVSLCGFVGDDDEGQAVLRILEGLKVQHDGVVVDRGRPTSLKTRVIAQSQQVVRIDREKKNISVPALREAMAAVVDSQIATSQALIVSDY</sequence>
<dbReference type="AlphaFoldDB" id="A0A7X9IJM7"/>
<dbReference type="Gene3D" id="3.40.1190.20">
    <property type="match status" value="1"/>
</dbReference>
<dbReference type="PANTHER" id="PTHR46969">
    <property type="entry name" value="BIFUNCTIONAL PROTEIN HLDE"/>
    <property type="match status" value="1"/>
</dbReference>
<evidence type="ECO:0000259" key="1">
    <source>
        <dbReference type="Pfam" id="PF00294"/>
    </source>
</evidence>
<evidence type="ECO:0000313" key="3">
    <source>
        <dbReference type="Proteomes" id="UP000524246"/>
    </source>
</evidence>
<dbReference type="InterPro" id="IPR011611">
    <property type="entry name" value="PfkB_dom"/>
</dbReference>
<dbReference type="EMBL" id="JAAZON010000138">
    <property type="protein sequence ID" value="NMC62219.1"/>
    <property type="molecule type" value="Genomic_DNA"/>
</dbReference>
<dbReference type="PANTHER" id="PTHR46969:SF1">
    <property type="entry name" value="BIFUNCTIONAL PROTEIN HLDE"/>
    <property type="match status" value="1"/>
</dbReference>
<dbReference type="Pfam" id="PF00294">
    <property type="entry name" value="PfkB"/>
    <property type="match status" value="1"/>
</dbReference>
<accession>A0A7X9IJM7</accession>
<dbReference type="GO" id="GO:0033786">
    <property type="term" value="F:heptose-1-phosphate adenylyltransferase activity"/>
    <property type="evidence" value="ECO:0007669"/>
    <property type="project" value="TreeGrafter"/>
</dbReference>
<evidence type="ECO:0000313" key="2">
    <source>
        <dbReference type="EMBL" id="NMC62219.1"/>
    </source>
</evidence>
<dbReference type="InterPro" id="IPR029056">
    <property type="entry name" value="Ribokinase-like"/>
</dbReference>
<dbReference type="GO" id="GO:0033785">
    <property type="term" value="F:heptose 7-phosphate kinase activity"/>
    <property type="evidence" value="ECO:0007669"/>
    <property type="project" value="TreeGrafter"/>
</dbReference>
<dbReference type="SUPFAM" id="SSF53613">
    <property type="entry name" value="Ribokinase-like"/>
    <property type="match status" value="1"/>
</dbReference>